<protein>
    <submittedName>
        <fullName evidence="2">Tripartite tricarboxylate transporter substrate binding protein</fullName>
    </submittedName>
</protein>
<dbReference type="AlphaFoldDB" id="A0A6N8ITD9"/>
<evidence type="ECO:0000313" key="3">
    <source>
        <dbReference type="Proteomes" id="UP000469385"/>
    </source>
</evidence>
<dbReference type="Gene3D" id="3.40.190.150">
    <property type="entry name" value="Bordetella uptake gene, domain 1"/>
    <property type="match status" value="1"/>
</dbReference>
<evidence type="ECO:0000256" key="1">
    <source>
        <dbReference type="ARBA" id="ARBA00006987"/>
    </source>
</evidence>
<proteinExistence type="inferred from homology"/>
<gene>
    <name evidence="2" type="ORF">GON04_11015</name>
</gene>
<comment type="similarity">
    <text evidence="1">Belongs to the UPF0065 (bug) family.</text>
</comment>
<accession>A0A6N8ITD9</accession>
<dbReference type="EMBL" id="WSEL01000003">
    <property type="protein sequence ID" value="MVQ29982.1"/>
    <property type="molecule type" value="Genomic_DNA"/>
</dbReference>
<keyword evidence="3" id="KW-1185">Reference proteome</keyword>
<reference evidence="2 3" key="1">
    <citation type="submission" date="2019-12" db="EMBL/GenBank/DDBJ databases">
        <authorList>
            <person name="Huq M.A."/>
        </authorList>
    </citation>
    <scope>NUCLEOTIDE SEQUENCE [LARGE SCALE GENOMIC DNA]</scope>
    <source>
        <strain evidence="2 3">MAH-25</strain>
    </source>
</reference>
<dbReference type="Proteomes" id="UP000469385">
    <property type="component" value="Unassembled WGS sequence"/>
</dbReference>
<dbReference type="SUPFAM" id="SSF53850">
    <property type="entry name" value="Periplasmic binding protein-like II"/>
    <property type="match status" value="1"/>
</dbReference>
<organism evidence="2 3">
    <name type="scientific">Ramlibacter pinisoli</name>
    <dbReference type="NCBI Taxonomy" id="2682844"/>
    <lineage>
        <taxon>Bacteria</taxon>
        <taxon>Pseudomonadati</taxon>
        <taxon>Pseudomonadota</taxon>
        <taxon>Betaproteobacteria</taxon>
        <taxon>Burkholderiales</taxon>
        <taxon>Comamonadaceae</taxon>
        <taxon>Ramlibacter</taxon>
    </lineage>
</organism>
<name>A0A6N8ITD9_9BURK</name>
<dbReference type="InterPro" id="IPR042100">
    <property type="entry name" value="Bug_dom1"/>
</dbReference>
<comment type="caution">
    <text evidence="2">The sequence shown here is derived from an EMBL/GenBank/DDBJ whole genome shotgun (WGS) entry which is preliminary data.</text>
</comment>
<evidence type="ECO:0000313" key="2">
    <source>
        <dbReference type="EMBL" id="MVQ29982.1"/>
    </source>
</evidence>
<dbReference type="RefSeq" id="WP_157398476.1">
    <property type="nucleotide sequence ID" value="NZ_WSEL01000003.1"/>
</dbReference>
<dbReference type="CDD" id="cd07012">
    <property type="entry name" value="PBP2_Bug_TTT"/>
    <property type="match status" value="1"/>
</dbReference>
<dbReference type="Gene3D" id="3.40.190.10">
    <property type="entry name" value="Periplasmic binding protein-like II"/>
    <property type="match status" value="1"/>
</dbReference>
<dbReference type="InterPro" id="IPR005064">
    <property type="entry name" value="BUG"/>
</dbReference>
<sequence length="306" mass="31970">MPLLASAQVFPDRPITFVVPFAAGAATDQVARAVAGAVATATRQSVVVENKPGANGFIGVQFVAKATADGHTVLVTTNSTQVVNLHLFRKLPYDPVADFAPVTALGRGGQFMVVKPSFPAKTVAELVALAKKDPGTYSFGAGSSQSRVGVELLQQMAGIRLLHVPYKANAQALSDLMGGQTDMMMADATLALPQIKAGTLRALGYSGDKRSALAPDVPTVAEAGVPGYDMGYWFAAYVPAKTPPAVVRRLNELLVAAAHSEAARTAFYGQTGTEILTTTPEGLAQFQADESRKWAGIVKSAGIEPE</sequence>
<dbReference type="Pfam" id="PF03401">
    <property type="entry name" value="TctC"/>
    <property type="match status" value="1"/>
</dbReference>
<dbReference type="PIRSF" id="PIRSF017082">
    <property type="entry name" value="YflP"/>
    <property type="match status" value="1"/>
</dbReference>
<dbReference type="PANTHER" id="PTHR42928">
    <property type="entry name" value="TRICARBOXYLATE-BINDING PROTEIN"/>
    <property type="match status" value="1"/>
</dbReference>
<dbReference type="PANTHER" id="PTHR42928:SF5">
    <property type="entry name" value="BLR1237 PROTEIN"/>
    <property type="match status" value="1"/>
</dbReference>